<accession>A0A2A4MFW5</accession>
<comment type="caution">
    <text evidence="1">The sequence shown here is derived from an EMBL/GenBank/DDBJ whole genome shotgun (WGS) entry which is preliminary data.</text>
</comment>
<organism evidence="1 2">
    <name type="scientific">SAR86 cluster bacterium</name>
    <dbReference type="NCBI Taxonomy" id="2030880"/>
    <lineage>
        <taxon>Bacteria</taxon>
        <taxon>Pseudomonadati</taxon>
        <taxon>Pseudomonadota</taxon>
        <taxon>Gammaproteobacteria</taxon>
        <taxon>SAR86 cluster</taxon>
    </lineage>
</organism>
<name>A0A2A4MFW5_9GAMM</name>
<sequence length="81" mass="8963">MLCLLLLFVQSAELIHHHGSDSQNQFECEICLKFGSVEHSPGLPKLDFGVQLDTEILVNFVAFLSSSSAPLHRARAPPYLV</sequence>
<dbReference type="Proteomes" id="UP000218172">
    <property type="component" value="Unassembled WGS sequence"/>
</dbReference>
<gene>
    <name evidence="1" type="ORF">COC19_08350</name>
</gene>
<protein>
    <submittedName>
        <fullName evidence="1">Uncharacterized protein</fullName>
    </submittedName>
</protein>
<proteinExistence type="predicted"/>
<dbReference type="AlphaFoldDB" id="A0A2A4MFW5"/>
<evidence type="ECO:0000313" key="1">
    <source>
        <dbReference type="EMBL" id="PCH58627.1"/>
    </source>
</evidence>
<reference evidence="2" key="1">
    <citation type="submission" date="2017-08" db="EMBL/GenBank/DDBJ databases">
        <title>A dynamic microbial community with high functional redundancy inhabits the cold, oxic subseafloor aquifer.</title>
        <authorList>
            <person name="Tully B.J."/>
            <person name="Wheat C.G."/>
            <person name="Glazer B.T."/>
            <person name="Huber J.A."/>
        </authorList>
    </citation>
    <scope>NUCLEOTIDE SEQUENCE [LARGE SCALE GENOMIC DNA]</scope>
</reference>
<evidence type="ECO:0000313" key="2">
    <source>
        <dbReference type="Proteomes" id="UP000218172"/>
    </source>
</evidence>
<dbReference type="EMBL" id="NVQR01000157">
    <property type="protein sequence ID" value="PCH58627.1"/>
    <property type="molecule type" value="Genomic_DNA"/>
</dbReference>